<comment type="caution">
    <text evidence="1">The sequence shown here is derived from an EMBL/GenBank/DDBJ whole genome shotgun (WGS) entry which is preliminary data.</text>
</comment>
<gene>
    <name evidence="1" type="ORF">HMPREF9193_00735</name>
</gene>
<evidence type="ECO:0000313" key="1">
    <source>
        <dbReference type="EMBL" id="ERJ93646.1"/>
    </source>
</evidence>
<keyword evidence="2" id="KW-1185">Reference proteome</keyword>
<organism evidence="1 2">
    <name type="scientific">Treponema lecithinolyticum ATCC 700332</name>
    <dbReference type="NCBI Taxonomy" id="1321815"/>
    <lineage>
        <taxon>Bacteria</taxon>
        <taxon>Pseudomonadati</taxon>
        <taxon>Spirochaetota</taxon>
        <taxon>Spirochaetia</taxon>
        <taxon>Spirochaetales</taxon>
        <taxon>Treponemataceae</taxon>
        <taxon>Treponema</taxon>
    </lineage>
</organism>
<name>A0ABN0P022_TRELE</name>
<accession>A0ABN0P022</accession>
<reference evidence="1 2" key="1">
    <citation type="submission" date="2013-08" db="EMBL/GenBank/DDBJ databases">
        <authorList>
            <person name="Weinstock G."/>
            <person name="Sodergren E."/>
            <person name="Wylie T."/>
            <person name="Fulton L."/>
            <person name="Fulton R."/>
            <person name="Fronick C."/>
            <person name="O'Laughlin M."/>
            <person name="Godfrey J."/>
            <person name="Miner T."/>
            <person name="Herter B."/>
            <person name="Appelbaum E."/>
            <person name="Cordes M."/>
            <person name="Lek S."/>
            <person name="Wollam A."/>
            <person name="Pepin K.H."/>
            <person name="Palsikar V.B."/>
            <person name="Mitreva M."/>
            <person name="Wilson R.K."/>
        </authorList>
    </citation>
    <scope>NUCLEOTIDE SEQUENCE [LARGE SCALE GENOMIC DNA]</scope>
    <source>
        <strain evidence="1 2">ATCC 700332</strain>
    </source>
</reference>
<sequence>MTNAFFAERVVVYEVLYSFKGRTAEDVAPDFAAPDALFLAEAEEDPLKFRLFAGKSGSGTAFSYTGTNACSKSGISAKSEPSSFDHACALRAVTVFFCEQSAAQNKTAAVIKSADENNNTVFFFMGTPLFKNIIRRIRVKRKSSVTRPLDFIIKQC</sequence>
<dbReference type="Proteomes" id="UP000016649">
    <property type="component" value="Unassembled WGS sequence"/>
</dbReference>
<dbReference type="EMBL" id="AWVH01000023">
    <property type="protein sequence ID" value="ERJ93646.1"/>
    <property type="molecule type" value="Genomic_DNA"/>
</dbReference>
<protein>
    <submittedName>
        <fullName evidence="1">Uncharacterized protein</fullName>
    </submittedName>
</protein>
<proteinExistence type="predicted"/>
<evidence type="ECO:0000313" key="2">
    <source>
        <dbReference type="Proteomes" id="UP000016649"/>
    </source>
</evidence>